<accession>A0ACC1XYS1</accession>
<organism evidence="1 2">
    <name type="scientific">Melia azedarach</name>
    <name type="common">Chinaberry tree</name>
    <dbReference type="NCBI Taxonomy" id="155640"/>
    <lineage>
        <taxon>Eukaryota</taxon>
        <taxon>Viridiplantae</taxon>
        <taxon>Streptophyta</taxon>
        <taxon>Embryophyta</taxon>
        <taxon>Tracheophyta</taxon>
        <taxon>Spermatophyta</taxon>
        <taxon>Magnoliopsida</taxon>
        <taxon>eudicotyledons</taxon>
        <taxon>Gunneridae</taxon>
        <taxon>Pentapetalae</taxon>
        <taxon>rosids</taxon>
        <taxon>malvids</taxon>
        <taxon>Sapindales</taxon>
        <taxon>Meliaceae</taxon>
        <taxon>Melia</taxon>
    </lineage>
</organism>
<dbReference type="Proteomes" id="UP001164539">
    <property type="component" value="Chromosome 6"/>
</dbReference>
<reference evidence="1 2" key="1">
    <citation type="journal article" date="2023" name="Science">
        <title>Complex scaffold remodeling in plant triterpene biosynthesis.</title>
        <authorList>
            <person name="De La Pena R."/>
            <person name="Hodgson H."/>
            <person name="Liu J.C."/>
            <person name="Stephenson M.J."/>
            <person name="Martin A.C."/>
            <person name="Owen C."/>
            <person name="Harkess A."/>
            <person name="Leebens-Mack J."/>
            <person name="Jimenez L.E."/>
            <person name="Osbourn A."/>
            <person name="Sattely E.S."/>
        </authorList>
    </citation>
    <scope>NUCLEOTIDE SEQUENCE [LARGE SCALE GENOMIC DNA]</scope>
    <source>
        <strain evidence="2">cv. JPN11</strain>
        <tissue evidence="1">Leaf</tissue>
    </source>
</reference>
<name>A0ACC1XYS1_MELAZ</name>
<dbReference type="EMBL" id="CM051399">
    <property type="protein sequence ID" value="KAJ4716405.1"/>
    <property type="molecule type" value="Genomic_DNA"/>
</dbReference>
<keyword evidence="2" id="KW-1185">Reference proteome</keyword>
<proteinExistence type="predicted"/>
<protein>
    <submittedName>
        <fullName evidence="1">B3 domain-containing transcription factor VRN1</fullName>
    </submittedName>
</protein>
<comment type="caution">
    <text evidence="1">The sequence shown here is derived from an EMBL/GenBank/DDBJ whole genome shotgun (WGS) entry which is preliminary data.</text>
</comment>
<gene>
    <name evidence="1" type="ORF">OWV82_011429</name>
</gene>
<evidence type="ECO:0000313" key="1">
    <source>
        <dbReference type="EMBL" id="KAJ4716405.1"/>
    </source>
</evidence>
<sequence>MGAGSRRAEPSHFFKVILQSTIENKMLRIPEKFVRRFGNELFSVATLMVPKGGVWEVGLKKDGRKIWFHDGWIDFVEFHSICVGHFLVFEYRENSCFHVLIFDKSACEIEYPYSWKEPKNEEQNSVYGNEMEREDSDECPSNRPSSKMNTPQLHKNQVKPSLGLALGIKRRQKCAMSLESSKLKYGYMTRSKKRKMEESAEMDESRQGKFQGNEMFNSQGSLHGKRHLLRNSENLYASSSLARKMDPKIDGTKFKTARHDREDERKASYEVETHSLDDDDVKRTNLELLASLEEMEIFVSGALSYLSVETRQRVIDAVRLFKPKNPSFIAIVRSKKTYSHYMYVPAKFADKYLKSDTTAKFIKIKDSDGREWPVQLRWSQWCGLKGGWRAFRRGMNLGGGDICVFELIMKKVIVLKFSVLRASAE</sequence>
<evidence type="ECO:0000313" key="2">
    <source>
        <dbReference type="Proteomes" id="UP001164539"/>
    </source>
</evidence>